<evidence type="ECO:0000256" key="2">
    <source>
        <dbReference type="ARBA" id="ARBA00022603"/>
    </source>
</evidence>
<evidence type="ECO:0000313" key="9">
    <source>
        <dbReference type="Proteomes" id="UP000654279"/>
    </source>
</evidence>
<keyword evidence="4" id="KW-0227">DNA damage</keyword>
<dbReference type="InterPro" id="IPR052520">
    <property type="entry name" value="ATL_DNA_repair"/>
</dbReference>
<comment type="caution">
    <text evidence="8">The sequence shown here is derived from an EMBL/GenBank/DDBJ whole genome shotgun (WGS) entry which is preliminary data.</text>
</comment>
<reference evidence="8" key="1">
    <citation type="submission" date="2020-08" db="EMBL/GenBank/DDBJ databases">
        <title>Genome public.</title>
        <authorList>
            <person name="Liu C."/>
            <person name="Sun Q."/>
        </authorList>
    </citation>
    <scope>NUCLEOTIDE SEQUENCE</scope>
    <source>
        <strain evidence="8">NSJ-44</strain>
    </source>
</reference>
<dbReference type="InterPro" id="IPR036388">
    <property type="entry name" value="WH-like_DNA-bd_sf"/>
</dbReference>
<dbReference type="InterPro" id="IPR036217">
    <property type="entry name" value="MethylDNA_cys_MeTrfase_DNAb"/>
</dbReference>
<dbReference type="AlphaFoldDB" id="A0A926CZ91"/>
<dbReference type="Proteomes" id="UP000654279">
    <property type="component" value="Unassembled WGS sequence"/>
</dbReference>
<dbReference type="GO" id="GO:0006281">
    <property type="term" value="P:DNA repair"/>
    <property type="evidence" value="ECO:0007669"/>
    <property type="project" value="UniProtKB-KW"/>
</dbReference>
<dbReference type="PANTHER" id="PTHR42942:SF1">
    <property type="entry name" value="ALKYLTRANSFERASE-LIKE PROTEIN 1"/>
    <property type="match status" value="1"/>
</dbReference>
<proteinExistence type="predicted"/>
<dbReference type="EMBL" id="JACRSO010000001">
    <property type="protein sequence ID" value="MBC8528682.1"/>
    <property type="molecule type" value="Genomic_DNA"/>
</dbReference>
<keyword evidence="9" id="KW-1185">Reference proteome</keyword>
<dbReference type="PROSITE" id="PS00374">
    <property type="entry name" value="MGMT"/>
    <property type="match status" value="1"/>
</dbReference>
<evidence type="ECO:0000256" key="1">
    <source>
        <dbReference type="ARBA" id="ARBA00001286"/>
    </source>
</evidence>
<evidence type="ECO:0000256" key="4">
    <source>
        <dbReference type="ARBA" id="ARBA00022763"/>
    </source>
</evidence>
<evidence type="ECO:0000256" key="5">
    <source>
        <dbReference type="ARBA" id="ARBA00023204"/>
    </source>
</evidence>
<keyword evidence="2" id="KW-0489">Methyltransferase</keyword>
<sequence>MPDPGLYGRIYALCAAIPRGKVATYGQLALLCGHPRAARLVGQAMRHAPAGLPCHRVIRADGSMAPGDAFGGQGLQQKMLEDEGVVFLANGHVDLAISRWDGKIYSVPAE</sequence>
<comment type="catalytic activity">
    <reaction evidence="1">
        <text>a 4-O-methyl-thymidine in DNA + L-cysteinyl-[protein] = a thymidine in DNA + S-methyl-L-cysteinyl-[protein]</text>
        <dbReference type="Rhea" id="RHEA:53428"/>
        <dbReference type="Rhea" id="RHEA-COMP:10131"/>
        <dbReference type="Rhea" id="RHEA-COMP:10132"/>
        <dbReference type="Rhea" id="RHEA-COMP:13555"/>
        <dbReference type="Rhea" id="RHEA-COMP:13556"/>
        <dbReference type="ChEBI" id="CHEBI:29950"/>
        <dbReference type="ChEBI" id="CHEBI:82612"/>
        <dbReference type="ChEBI" id="CHEBI:137386"/>
        <dbReference type="ChEBI" id="CHEBI:137387"/>
        <dbReference type="EC" id="2.1.1.63"/>
    </reaction>
</comment>
<dbReference type="InterPro" id="IPR014048">
    <property type="entry name" value="MethylDNA_cys_MeTrfase_DNA-bd"/>
</dbReference>
<evidence type="ECO:0000256" key="3">
    <source>
        <dbReference type="ARBA" id="ARBA00022679"/>
    </source>
</evidence>
<name>A0A926CZ91_9FIRM</name>
<evidence type="ECO:0000313" key="8">
    <source>
        <dbReference type="EMBL" id="MBC8528682.1"/>
    </source>
</evidence>
<gene>
    <name evidence="8" type="ORF">H8699_04420</name>
</gene>
<keyword evidence="5" id="KW-0234">DNA repair</keyword>
<evidence type="ECO:0000259" key="7">
    <source>
        <dbReference type="Pfam" id="PF01035"/>
    </source>
</evidence>
<dbReference type="SUPFAM" id="SSF46767">
    <property type="entry name" value="Methylated DNA-protein cysteine methyltransferase, C-terminal domain"/>
    <property type="match status" value="1"/>
</dbReference>
<dbReference type="NCBIfam" id="TIGR00589">
    <property type="entry name" value="ogt"/>
    <property type="match status" value="1"/>
</dbReference>
<evidence type="ECO:0000256" key="6">
    <source>
        <dbReference type="ARBA" id="ARBA00049348"/>
    </source>
</evidence>
<organism evidence="8 9">
    <name type="scientific">Luoshenia tenuis</name>
    <dbReference type="NCBI Taxonomy" id="2763654"/>
    <lineage>
        <taxon>Bacteria</taxon>
        <taxon>Bacillati</taxon>
        <taxon>Bacillota</taxon>
        <taxon>Clostridia</taxon>
        <taxon>Christensenellales</taxon>
        <taxon>Christensenellaceae</taxon>
        <taxon>Luoshenia</taxon>
    </lineage>
</organism>
<dbReference type="CDD" id="cd06445">
    <property type="entry name" value="ATase"/>
    <property type="match status" value="1"/>
</dbReference>
<protein>
    <submittedName>
        <fullName evidence="8">MGMT family protein</fullName>
    </submittedName>
</protein>
<dbReference type="InterPro" id="IPR001497">
    <property type="entry name" value="MethylDNA_cys_MeTrfase_AS"/>
</dbReference>
<dbReference type="PANTHER" id="PTHR42942">
    <property type="entry name" value="6-O-METHYLGUANINE DNA METHYLTRANSFERASE"/>
    <property type="match status" value="1"/>
</dbReference>
<keyword evidence="3" id="KW-0808">Transferase</keyword>
<dbReference type="GO" id="GO:0003908">
    <property type="term" value="F:methylated-DNA-[protein]-cysteine S-methyltransferase activity"/>
    <property type="evidence" value="ECO:0007669"/>
    <property type="project" value="UniProtKB-EC"/>
</dbReference>
<dbReference type="Pfam" id="PF01035">
    <property type="entry name" value="DNA_binding_1"/>
    <property type="match status" value="1"/>
</dbReference>
<accession>A0A926CZ91</accession>
<feature type="domain" description="Methylated-DNA-[protein]-cysteine S-methyltransferase DNA binding" evidence="7">
    <location>
        <begin position="9"/>
        <end position="85"/>
    </location>
</feature>
<comment type="catalytic activity">
    <reaction evidence="6">
        <text>a 6-O-methyl-2'-deoxyguanosine in DNA + L-cysteinyl-[protein] = S-methyl-L-cysteinyl-[protein] + a 2'-deoxyguanosine in DNA</text>
        <dbReference type="Rhea" id="RHEA:24000"/>
        <dbReference type="Rhea" id="RHEA-COMP:10131"/>
        <dbReference type="Rhea" id="RHEA-COMP:10132"/>
        <dbReference type="Rhea" id="RHEA-COMP:11367"/>
        <dbReference type="Rhea" id="RHEA-COMP:11368"/>
        <dbReference type="ChEBI" id="CHEBI:29950"/>
        <dbReference type="ChEBI" id="CHEBI:82612"/>
        <dbReference type="ChEBI" id="CHEBI:85445"/>
        <dbReference type="ChEBI" id="CHEBI:85448"/>
        <dbReference type="EC" id="2.1.1.63"/>
    </reaction>
</comment>
<dbReference type="GO" id="GO:0032259">
    <property type="term" value="P:methylation"/>
    <property type="evidence" value="ECO:0007669"/>
    <property type="project" value="UniProtKB-KW"/>
</dbReference>
<dbReference type="RefSeq" id="WP_138296522.1">
    <property type="nucleotide sequence ID" value="NZ_JACRSO010000001.1"/>
</dbReference>
<dbReference type="Gene3D" id="1.10.10.10">
    <property type="entry name" value="Winged helix-like DNA-binding domain superfamily/Winged helix DNA-binding domain"/>
    <property type="match status" value="1"/>
</dbReference>